<dbReference type="EMBL" id="JAULBC010000006">
    <property type="protein sequence ID" value="MEX6689661.1"/>
    <property type="molecule type" value="Genomic_DNA"/>
</dbReference>
<evidence type="ECO:0000259" key="1">
    <source>
        <dbReference type="Pfam" id="PF00535"/>
    </source>
</evidence>
<comment type="caution">
    <text evidence="2">The sequence shown here is derived from an EMBL/GenBank/DDBJ whole genome shotgun (WGS) entry which is preliminary data.</text>
</comment>
<keyword evidence="2" id="KW-0808">Transferase</keyword>
<dbReference type="Gene3D" id="3.90.550.10">
    <property type="entry name" value="Spore Coat Polysaccharide Biosynthesis Protein SpsA, Chain A"/>
    <property type="match status" value="1"/>
</dbReference>
<evidence type="ECO:0000313" key="3">
    <source>
        <dbReference type="Proteomes" id="UP001560573"/>
    </source>
</evidence>
<dbReference type="InterPro" id="IPR029044">
    <property type="entry name" value="Nucleotide-diphossugar_trans"/>
</dbReference>
<dbReference type="InterPro" id="IPR001173">
    <property type="entry name" value="Glyco_trans_2-like"/>
</dbReference>
<reference evidence="2 3" key="1">
    <citation type="submission" date="2023-07" db="EMBL/GenBank/DDBJ databases">
        <authorList>
            <person name="Lian W.-H."/>
        </authorList>
    </citation>
    <scope>NUCLEOTIDE SEQUENCE [LARGE SCALE GENOMIC DNA]</scope>
    <source>
        <strain evidence="2 3">SYSU DXS3180</strain>
    </source>
</reference>
<keyword evidence="2" id="KW-0328">Glycosyltransferase</keyword>
<dbReference type="RefSeq" id="WP_369331068.1">
    <property type="nucleotide sequence ID" value="NZ_JAULBC010000006.1"/>
</dbReference>
<dbReference type="PANTHER" id="PTHR22916:SF69">
    <property type="entry name" value="BIFUNCTIONAL GLYCOSYLTRANSFERASE PGTA"/>
    <property type="match status" value="1"/>
</dbReference>
<organism evidence="2 3">
    <name type="scientific">Danxiaibacter flavus</name>
    <dbReference type="NCBI Taxonomy" id="3049108"/>
    <lineage>
        <taxon>Bacteria</taxon>
        <taxon>Pseudomonadati</taxon>
        <taxon>Bacteroidota</taxon>
        <taxon>Chitinophagia</taxon>
        <taxon>Chitinophagales</taxon>
        <taxon>Chitinophagaceae</taxon>
        <taxon>Danxiaibacter</taxon>
    </lineage>
</organism>
<proteinExistence type="predicted"/>
<dbReference type="PANTHER" id="PTHR22916">
    <property type="entry name" value="GLYCOSYLTRANSFERASE"/>
    <property type="match status" value="1"/>
</dbReference>
<dbReference type="CDD" id="cd00761">
    <property type="entry name" value="Glyco_tranf_GTA_type"/>
    <property type="match status" value="1"/>
</dbReference>
<dbReference type="EC" id="2.4.-.-" evidence="2"/>
<feature type="domain" description="Glycosyltransferase 2-like" evidence="1">
    <location>
        <begin position="15"/>
        <end position="147"/>
    </location>
</feature>
<dbReference type="GO" id="GO:0016757">
    <property type="term" value="F:glycosyltransferase activity"/>
    <property type="evidence" value="ECO:0007669"/>
    <property type="project" value="UniProtKB-KW"/>
</dbReference>
<name>A0ABV3ZIE2_9BACT</name>
<dbReference type="Pfam" id="PF00535">
    <property type="entry name" value="Glycos_transf_2"/>
    <property type="match status" value="1"/>
</dbReference>
<dbReference type="Proteomes" id="UP001560573">
    <property type="component" value="Unassembled WGS sequence"/>
</dbReference>
<accession>A0ABV3ZIE2</accession>
<dbReference type="SUPFAM" id="SSF53448">
    <property type="entry name" value="Nucleotide-diphospho-sugar transferases"/>
    <property type="match status" value="1"/>
</dbReference>
<keyword evidence="3" id="KW-1185">Reference proteome</keyword>
<gene>
    <name evidence="2" type="ORF">QTN47_19305</name>
</gene>
<sequence>MSIEQGMNNNNPLVSVITPFLNGEKFLAETVESVLRQTYTHWELFLVDDGSTDGSTQMAKSYAASYPDKIFYLEHKDHANLGVCASRNMAIEQSKGELIAPLDSDDVWYPEKLQTQVEIFRHYPEAGMTSCAYEYWYSWNNNATKKDVIVPVGGPQNIVVSPPVMLTYLYPLSDGDAPSPSGIMIRRFVYEKYARFEAGVFVGDYQFYEDQAFFCKIYFNTPVFISPKCHVRYRQSSGSLVAVAYKEGKYYDARRFFLVWLKDYMKTQGIKNKEVARAYRRAWAPYSNILVRAYYEMKGWAYKFSYPVLKLIRKKDQLHNSGNAKMNETMKATF</sequence>
<protein>
    <submittedName>
        <fullName evidence="2">Glycosyltransferase</fullName>
        <ecNumber evidence="2">2.4.-.-</ecNumber>
    </submittedName>
</protein>
<evidence type="ECO:0000313" key="2">
    <source>
        <dbReference type="EMBL" id="MEX6689661.1"/>
    </source>
</evidence>